<proteinExistence type="predicted"/>
<dbReference type="Proteomes" id="UP001162162">
    <property type="component" value="Unassembled WGS sequence"/>
</dbReference>
<dbReference type="AlphaFoldDB" id="A0AAV8X7M5"/>
<protein>
    <submittedName>
        <fullName evidence="2">Uncharacterized protein</fullName>
    </submittedName>
</protein>
<keyword evidence="1" id="KW-0472">Membrane</keyword>
<reference evidence="2" key="1">
    <citation type="journal article" date="2023" name="Insect Mol. Biol.">
        <title>Genome sequencing provides insights into the evolution of gene families encoding plant cell wall-degrading enzymes in longhorned beetles.</title>
        <authorList>
            <person name="Shin N.R."/>
            <person name="Okamura Y."/>
            <person name="Kirsch R."/>
            <person name="Pauchet Y."/>
        </authorList>
    </citation>
    <scope>NUCLEOTIDE SEQUENCE</scope>
    <source>
        <strain evidence="2">AMC_N1</strain>
    </source>
</reference>
<name>A0AAV8X7M5_9CUCU</name>
<keyword evidence="3" id="KW-1185">Reference proteome</keyword>
<gene>
    <name evidence="2" type="ORF">NQ318_006417</name>
</gene>
<keyword evidence="1" id="KW-1133">Transmembrane helix</keyword>
<organism evidence="2 3">
    <name type="scientific">Aromia moschata</name>
    <dbReference type="NCBI Taxonomy" id="1265417"/>
    <lineage>
        <taxon>Eukaryota</taxon>
        <taxon>Metazoa</taxon>
        <taxon>Ecdysozoa</taxon>
        <taxon>Arthropoda</taxon>
        <taxon>Hexapoda</taxon>
        <taxon>Insecta</taxon>
        <taxon>Pterygota</taxon>
        <taxon>Neoptera</taxon>
        <taxon>Endopterygota</taxon>
        <taxon>Coleoptera</taxon>
        <taxon>Polyphaga</taxon>
        <taxon>Cucujiformia</taxon>
        <taxon>Chrysomeloidea</taxon>
        <taxon>Cerambycidae</taxon>
        <taxon>Cerambycinae</taxon>
        <taxon>Callichromatini</taxon>
        <taxon>Aromia</taxon>
    </lineage>
</organism>
<feature type="transmembrane region" description="Helical" evidence="1">
    <location>
        <begin position="50"/>
        <end position="69"/>
    </location>
</feature>
<accession>A0AAV8X7M5</accession>
<dbReference type="EMBL" id="JAPWTK010001016">
    <property type="protein sequence ID" value="KAJ8934595.1"/>
    <property type="molecule type" value="Genomic_DNA"/>
</dbReference>
<keyword evidence="1" id="KW-0812">Transmembrane</keyword>
<comment type="caution">
    <text evidence="2">The sequence shown here is derived from an EMBL/GenBank/DDBJ whole genome shotgun (WGS) entry which is preliminary data.</text>
</comment>
<sequence length="73" mass="8379">MVYSHEEKDQNVSKILRIILWKKGSEFGCLRPQVKEDSAATLVSVSNFKIFYLLGWNFILIYSSVVITVDRGP</sequence>
<evidence type="ECO:0000313" key="2">
    <source>
        <dbReference type="EMBL" id="KAJ8934595.1"/>
    </source>
</evidence>
<evidence type="ECO:0000256" key="1">
    <source>
        <dbReference type="SAM" id="Phobius"/>
    </source>
</evidence>
<evidence type="ECO:0000313" key="3">
    <source>
        <dbReference type="Proteomes" id="UP001162162"/>
    </source>
</evidence>